<dbReference type="GO" id="GO:0003824">
    <property type="term" value="F:catalytic activity"/>
    <property type="evidence" value="ECO:0007669"/>
    <property type="project" value="UniProtKB-ARBA"/>
</dbReference>
<dbReference type="InterPro" id="IPR052163">
    <property type="entry name" value="DGC-Regulatory_Protein"/>
</dbReference>
<dbReference type="PROSITE" id="PS50113">
    <property type="entry name" value="PAC"/>
    <property type="match status" value="1"/>
</dbReference>
<evidence type="ECO:0000259" key="2">
    <source>
        <dbReference type="PROSITE" id="PS50887"/>
    </source>
</evidence>
<dbReference type="SMART" id="SM00267">
    <property type="entry name" value="GGDEF"/>
    <property type="match status" value="1"/>
</dbReference>
<dbReference type="NCBIfam" id="TIGR00229">
    <property type="entry name" value="sensory_box"/>
    <property type="match status" value="1"/>
</dbReference>
<evidence type="ECO:0000259" key="1">
    <source>
        <dbReference type="PROSITE" id="PS50113"/>
    </source>
</evidence>
<accession>A0A2S0N118</accession>
<evidence type="ECO:0000313" key="4">
    <source>
        <dbReference type="Proteomes" id="UP000239326"/>
    </source>
</evidence>
<evidence type="ECO:0000313" key="3">
    <source>
        <dbReference type="EMBL" id="AVO41838.1"/>
    </source>
</evidence>
<dbReference type="PANTHER" id="PTHR46663:SF3">
    <property type="entry name" value="SLL0267 PROTEIN"/>
    <property type="match status" value="1"/>
</dbReference>
<dbReference type="PANTHER" id="PTHR46663">
    <property type="entry name" value="DIGUANYLATE CYCLASE DGCT-RELATED"/>
    <property type="match status" value="1"/>
</dbReference>
<dbReference type="SMART" id="SM00086">
    <property type="entry name" value="PAC"/>
    <property type="match status" value="1"/>
</dbReference>
<dbReference type="InterPro" id="IPR001610">
    <property type="entry name" value="PAC"/>
</dbReference>
<feature type="domain" description="PAC" evidence="1">
    <location>
        <begin position="112"/>
        <end position="164"/>
    </location>
</feature>
<gene>
    <name evidence="3" type="ORF">C6571_11595</name>
</gene>
<dbReference type="PROSITE" id="PS50887">
    <property type="entry name" value="GGDEF"/>
    <property type="match status" value="1"/>
</dbReference>
<dbReference type="Proteomes" id="UP000239326">
    <property type="component" value="Chromosome"/>
</dbReference>
<dbReference type="EMBL" id="CP027669">
    <property type="protein sequence ID" value="AVO41838.1"/>
    <property type="molecule type" value="Genomic_DNA"/>
</dbReference>
<dbReference type="SUPFAM" id="SSF55785">
    <property type="entry name" value="PYP-like sensor domain (PAS domain)"/>
    <property type="match status" value="1"/>
</dbReference>
<dbReference type="InterPro" id="IPR000700">
    <property type="entry name" value="PAS-assoc_C"/>
</dbReference>
<dbReference type="Pfam" id="PF00990">
    <property type="entry name" value="GGDEF"/>
    <property type="match status" value="1"/>
</dbReference>
<dbReference type="InterPro" id="IPR043128">
    <property type="entry name" value="Rev_trsase/Diguanyl_cyclase"/>
</dbReference>
<dbReference type="InterPro" id="IPR035965">
    <property type="entry name" value="PAS-like_dom_sf"/>
</dbReference>
<keyword evidence="4" id="KW-1185">Reference proteome</keyword>
<dbReference type="FunFam" id="3.30.70.270:FF:000001">
    <property type="entry name" value="Diguanylate cyclase domain protein"/>
    <property type="match status" value="1"/>
</dbReference>
<dbReference type="AlphaFoldDB" id="A0A2S0N118"/>
<dbReference type="KEGG" id="simp:C6571_11595"/>
<dbReference type="NCBIfam" id="TIGR00254">
    <property type="entry name" value="GGDEF"/>
    <property type="match status" value="1"/>
</dbReference>
<dbReference type="InterPro" id="IPR000160">
    <property type="entry name" value="GGDEF_dom"/>
</dbReference>
<evidence type="ECO:0008006" key="5">
    <source>
        <dbReference type="Google" id="ProtNLM"/>
    </source>
</evidence>
<feature type="domain" description="GGDEF" evidence="2">
    <location>
        <begin position="196"/>
        <end position="338"/>
    </location>
</feature>
<dbReference type="SUPFAM" id="SSF55073">
    <property type="entry name" value="Nucleotide cyclase"/>
    <property type="match status" value="1"/>
</dbReference>
<sequence length="341" mass="38046">MREHAHQVCDAQGRVCYFEGTVQEITDEYQRQRDLHASESRFRAMTELSSDWYWELDAMGRFVRLDIGSRGINPGASEEVLGKSRQQLPQIDLSASQWATYQAILDRRETFYDFEMAIQGDNNRLLWHAISGAPIFDSAGVFVGYRGIGRDVTRRRESEELIRHMAFHDVLTGLANRRLFMDRLQQALNSMARTGSYAVLMFLDLDSFKSLNDRQGHAAGDSLLQQVAQRLTGCVRSVDTVARLGGDEFTILMENVDADDQRAMRHTRTAADKVMQALANDFDLGGEAATLRYACSASLGVVILRNPLASADACMKRADAAMYQAKGNGRGGICIDADARG</sequence>
<proteinExistence type="predicted"/>
<dbReference type="InterPro" id="IPR000014">
    <property type="entry name" value="PAS"/>
</dbReference>
<dbReference type="CDD" id="cd01949">
    <property type="entry name" value="GGDEF"/>
    <property type="match status" value="1"/>
</dbReference>
<reference evidence="3 4" key="1">
    <citation type="submission" date="2018-03" db="EMBL/GenBank/DDBJ databases">
        <title>Genome sequencing of Simplicispira sp.</title>
        <authorList>
            <person name="Kim S.-J."/>
            <person name="Heo J."/>
            <person name="Kwon S.-W."/>
        </authorList>
    </citation>
    <scope>NUCLEOTIDE SEQUENCE [LARGE SCALE GENOMIC DNA]</scope>
    <source>
        <strain evidence="3 4">SC1-8</strain>
    </source>
</reference>
<dbReference type="Gene3D" id="3.30.70.270">
    <property type="match status" value="1"/>
</dbReference>
<organism evidence="3 4">
    <name type="scientific">Simplicispira suum</name>
    <dbReference type="NCBI Taxonomy" id="2109915"/>
    <lineage>
        <taxon>Bacteria</taxon>
        <taxon>Pseudomonadati</taxon>
        <taxon>Pseudomonadota</taxon>
        <taxon>Betaproteobacteria</taxon>
        <taxon>Burkholderiales</taxon>
        <taxon>Comamonadaceae</taxon>
        <taxon>Simplicispira</taxon>
    </lineage>
</organism>
<name>A0A2S0N118_9BURK</name>
<protein>
    <recommendedName>
        <fullName evidence="5">Diguanylate cyclase</fullName>
    </recommendedName>
</protein>
<dbReference type="InterPro" id="IPR029787">
    <property type="entry name" value="Nucleotide_cyclase"/>
</dbReference>
<dbReference type="Gene3D" id="3.30.450.20">
    <property type="entry name" value="PAS domain"/>
    <property type="match status" value="1"/>
</dbReference>